<dbReference type="Pfam" id="PF07690">
    <property type="entry name" value="MFS_1"/>
    <property type="match status" value="1"/>
</dbReference>
<comment type="subcellular location">
    <subcellularLocation>
        <location evidence="1">Cell membrane</location>
        <topology evidence="1">Multi-pass membrane protein</topology>
    </subcellularLocation>
</comment>
<feature type="transmembrane region" description="Helical" evidence="6">
    <location>
        <begin position="81"/>
        <end position="101"/>
    </location>
</feature>
<dbReference type="STRING" id="428127.EUBDOL_02017"/>
<feature type="transmembrane region" description="Helical" evidence="6">
    <location>
        <begin position="107"/>
        <end position="128"/>
    </location>
</feature>
<dbReference type="Gene3D" id="1.20.1250.20">
    <property type="entry name" value="MFS general substrate transporter like domains"/>
    <property type="match status" value="1"/>
</dbReference>
<feature type="transmembrane region" description="Helical" evidence="6">
    <location>
        <begin position="172"/>
        <end position="189"/>
    </location>
</feature>
<evidence type="ECO:0000256" key="4">
    <source>
        <dbReference type="ARBA" id="ARBA00022989"/>
    </source>
</evidence>
<dbReference type="InterPro" id="IPR036259">
    <property type="entry name" value="MFS_trans_sf"/>
</dbReference>
<feature type="transmembrane region" description="Helical" evidence="6">
    <location>
        <begin position="12"/>
        <end position="42"/>
    </location>
</feature>
<proteinExistence type="predicted"/>
<dbReference type="PANTHER" id="PTHR23513:SF6">
    <property type="entry name" value="MAJOR FACILITATOR SUPERFAMILY ASSOCIATED DOMAIN-CONTAINING PROTEIN"/>
    <property type="match status" value="1"/>
</dbReference>
<evidence type="ECO:0000313" key="7">
    <source>
        <dbReference type="EMBL" id="EDP10754.1"/>
    </source>
</evidence>
<evidence type="ECO:0000313" key="8">
    <source>
        <dbReference type="Proteomes" id="UP000004090"/>
    </source>
</evidence>
<feature type="transmembrane region" description="Helical" evidence="6">
    <location>
        <begin position="304"/>
        <end position="332"/>
    </location>
</feature>
<dbReference type="GO" id="GO:0022857">
    <property type="term" value="F:transmembrane transporter activity"/>
    <property type="evidence" value="ECO:0007669"/>
    <property type="project" value="InterPro"/>
</dbReference>
<feature type="transmembrane region" description="Helical" evidence="6">
    <location>
        <begin position="379"/>
        <end position="399"/>
    </location>
</feature>
<feature type="transmembrane region" description="Helical" evidence="6">
    <location>
        <begin position="353"/>
        <end position="373"/>
    </location>
</feature>
<comment type="caution">
    <text evidence="7">The sequence shown here is derived from an EMBL/GenBank/DDBJ whole genome shotgun (WGS) entry which is preliminary data.</text>
</comment>
<evidence type="ECO:0008006" key="9">
    <source>
        <dbReference type="Google" id="ProtNLM"/>
    </source>
</evidence>
<keyword evidence="2" id="KW-1003">Cell membrane</keyword>
<dbReference type="Proteomes" id="UP000004090">
    <property type="component" value="Unassembled WGS sequence"/>
</dbReference>
<dbReference type="InterPro" id="IPR011701">
    <property type="entry name" value="MFS"/>
</dbReference>
<dbReference type="eggNOG" id="COG2814">
    <property type="taxonomic scope" value="Bacteria"/>
</dbReference>
<reference evidence="7 8" key="1">
    <citation type="submission" date="2007-09" db="EMBL/GenBank/DDBJ databases">
        <title>Draft genome sequence of Eubacterium dolichum (DSM 3991).</title>
        <authorList>
            <person name="Sudarsanam P."/>
            <person name="Ley R."/>
            <person name="Guruge J."/>
            <person name="Turnbaugh P.J."/>
            <person name="Mahowald M."/>
            <person name="Liep D."/>
            <person name="Gordon J."/>
        </authorList>
    </citation>
    <scope>NUCLEOTIDE SEQUENCE [LARGE SCALE GENOMIC DNA]</scope>
    <source>
        <strain evidence="7 8">DSM 3991</strain>
    </source>
</reference>
<gene>
    <name evidence="7" type="ORF">EUBDOL_02017</name>
</gene>
<evidence type="ECO:0000256" key="5">
    <source>
        <dbReference type="ARBA" id="ARBA00023136"/>
    </source>
</evidence>
<evidence type="ECO:0000256" key="1">
    <source>
        <dbReference type="ARBA" id="ARBA00004651"/>
    </source>
</evidence>
<evidence type="ECO:0000256" key="3">
    <source>
        <dbReference type="ARBA" id="ARBA00022692"/>
    </source>
</evidence>
<dbReference type="EMBL" id="ABAW02000024">
    <property type="protein sequence ID" value="EDP10754.1"/>
    <property type="molecule type" value="Genomic_DNA"/>
</dbReference>
<dbReference type="SUPFAM" id="SSF103473">
    <property type="entry name" value="MFS general substrate transporter"/>
    <property type="match status" value="1"/>
</dbReference>
<reference evidence="7 8" key="2">
    <citation type="submission" date="2007-09" db="EMBL/GenBank/DDBJ databases">
        <authorList>
            <person name="Fulton L."/>
            <person name="Clifton S."/>
            <person name="Fulton B."/>
            <person name="Xu J."/>
            <person name="Minx P."/>
            <person name="Pepin K.H."/>
            <person name="Johnson M."/>
            <person name="Thiruvilangam P."/>
            <person name="Bhonagiri V."/>
            <person name="Nash W.E."/>
            <person name="Mardis E.R."/>
            <person name="Wilson R.K."/>
        </authorList>
    </citation>
    <scope>NUCLEOTIDE SEQUENCE [LARGE SCALE GENOMIC DNA]</scope>
    <source>
        <strain evidence="7 8">DSM 3991</strain>
    </source>
</reference>
<organism evidence="7 8">
    <name type="scientific">Amedibacillus dolichus DSM 3991</name>
    <dbReference type="NCBI Taxonomy" id="428127"/>
    <lineage>
        <taxon>Bacteria</taxon>
        <taxon>Bacillati</taxon>
        <taxon>Bacillota</taxon>
        <taxon>Erysipelotrichia</taxon>
        <taxon>Erysipelotrichales</taxon>
        <taxon>Erysipelotrichaceae</taxon>
        <taxon>Amedibacillus</taxon>
    </lineage>
</organism>
<dbReference type="CDD" id="cd06173">
    <property type="entry name" value="MFS_MefA_like"/>
    <property type="match status" value="1"/>
</dbReference>
<keyword evidence="3 6" id="KW-0812">Transmembrane</keyword>
<feature type="transmembrane region" description="Helical" evidence="6">
    <location>
        <begin position="149"/>
        <end position="166"/>
    </location>
</feature>
<evidence type="ECO:0000256" key="2">
    <source>
        <dbReference type="ARBA" id="ARBA00022475"/>
    </source>
</evidence>
<feature type="transmembrane region" description="Helical" evidence="6">
    <location>
        <begin position="48"/>
        <end position="69"/>
    </location>
</feature>
<name>A8RDP9_9FIRM</name>
<evidence type="ECO:0000256" key="6">
    <source>
        <dbReference type="SAM" id="Phobius"/>
    </source>
</evidence>
<dbReference type="HOGENOM" id="CLU_663499_0_0_9"/>
<dbReference type="GO" id="GO:0005886">
    <property type="term" value="C:plasma membrane"/>
    <property type="evidence" value="ECO:0007669"/>
    <property type="project" value="UniProtKB-SubCell"/>
</dbReference>
<dbReference type="PANTHER" id="PTHR23513">
    <property type="entry name" value="INTEGRAL MEMBRANE EFFLUX PROTEIN-RELATED"/>
    <property type="match status" value="1"/>
</dbReference>
<accession>A8RDP9</accession>
<protein>
    <recommendedName>
        <fullName evidence="9">MFS transporter</fullName>
    </recommendedName>
</protein>
<keyword evidence="5 6" id="KW-0472">Membrane</keyword>
<dbReference type="AlphaFoldDB" id="A8RDP9"/>
<keyword evidence="4 6" id="KW-1133">Transmembrane helix</keyword>
<sequence length="414" mass="46504">MHEVIFMKKTLWSFDFTIITIGTIISAIGGVAMSFALSLVVFDETASTMLTGLFTACSFLPSVLIPLLAAPYVDTHNRKKIIVYLDYFSGLCYFAFFLFIQRYAFQYIAYMCFSLLVNSISAIYSLAYNSLYPDLIPKGFAQKGYSISSLIYPSITAIFTPIASILYTQFGIAYIVLGEGILLWIAASLEHCIRFQEKREQVQVFSFMQYKENILEGLQYIKKEKGIRSIYEYMAVTNGAAEGLNLMSMAHFQSSDILTTTMYAGLTTAEMLGRICGACFHYVVKIPNHLRYRIAVMVYGGYELLDMVLLFIAYPLMLVNRFIAGFLGINSLNIREASTQNYIPAAMRARVSAFFNVIVTMFLIGGKLVAGALGEWLSYPYIAAGFALLSFCSILMLVVRNKKYIAPIYNQELS</sequence>